<dbReference type="InterPro" id="IPR003959">
    <property type="entry name" value="ATPase_AAA_core"/>
</dbReference>
<organism evidence="3 4">
    <name type="scientific">Staphylotrichum tortipilum</name>
    <dbReference type="NCBI Taxonomy" id="2831512"/>
    <lineage>
        <taxon>Eukaryota</taxon>
        <taxon>Fungi</taxon>
        <taxon>Dikarya</taxon>
        <taxon>Ascomycota</taxon>
        <taxon>Pezizomycotina</taxon>
        <taxon>Sordariomycetes</taxon>
        <taxon>Sordariomycetidae</taxon>
        <taxon>Sordariales</taxon>
        <taxon>Chaetomiaceae</taxon>
        <taxon>Staphylotrichum</taxon>
    </lineage>
</organism>
<evidence type="ECO:0000256" key="1">
    <source>
        <dbReference type="SAM" id="MobiDB-lite"/>
    </source>
</evidence>
<keyword evidence="4" id="KW-1185">Reference proteome</keyword>
<evidence type="ECO:0000313" key="3">
    <source>
        <dbReference type="EMBL" id="KAK3904186.1"/>
    </source>
</evidence>
<dbReference type="SUPFAM" id="SSF52540">
    <property type="entry name" value="P-loop containing nucleoside triphosphate hydrolases"/>
    <property type="match status" value="1"/>
</dbReference>
<dbReference type="EMBL" id="MU855409">
    <property type="protein sequence ID" value="KAK3904186.1"/>
    <property type="molecule type" value="Genomic_DNA"/>
</dbReference>
<dbReference type="InterPro" id="IPR027417">
    <property type="entry name" value="P-loop_NTPase"/>
</dbReference>
<sequence>MTTDLPINPVDSDDIEVVVVDDDASVTTDAMSAAGDGQVRRLYRHDCEYGSCPSRWSRFSVNEEAQAELEAEANSMKIVHRHTYDSNDKSWNTASFTINCPVMRTFLGEALANYQDMDPDLEGWTFALPYNALVHRWDRLQALHQELKDTADQQPKQQAADQLVSFMEPILASSVQDLASIRATGKINYDDLWQIFPPGETVLTTMWGVQTVCRVTKYYKSRSRLCYDISVEYVDWDGEKCGWQPMTVSIPWYAGLTRVTGLLVYPLRFAHNRGEIEEAMTARGRRFEQLRGYHFLNYRGVRVPMDTEGEEQPVSGRVVIDAFAYYRSNNLVKPAMRILRETAEANDNDTELVESNGDGDDNEEADNGEAEYEKDAEVDEAEVDDEETPVAAPMSVTRQSKSNSRVEDLPELSDVECLLATPWLVGYDLKQKEWGRFLIDNLSDIEWSDKAFDNLVLPGGEKELAWEFVESKAKSEEVIDDFVPEKGRGIIILLFGPPGVGKTYTAEAVAEKARVPLYQVSAAMLGSSPEVVEPALTRALELCRLWNAMLLLDEADIFLGARLDDSLTRNELVSVFLTKLEYYQGILFLTTNRFSRIDYAFQSRIDLLLPYHDLDAAARKQVWQNFLDHFGPDKFGVSDQDLDRLARLPLNGREIKNLLKSAQLLTARRKEPKVTAERLYMLADKRVAALKMLAEHNDNAVRN</sequence>
<dbReference type="Proteomes" id="UP001303889">
    <property type="component" value="Unassembled WGS sequence"/>
</dbReference>
<feature type="compositionally biased region" description="Acidic residues" evidence="1">
    <location>
        <begin position="344"/>
        <end position="388"/>
    </location>
</feature>
<gene>
    <name evidence="3" type="ORF">C8A05DRAFT_42695</name>
</gene>
<dbReference type="Pfam" id="PF22942">
    <property type="entry name" value="DUF7025"/>
    <property type="match status" value="1"/>
</dbReference>
<dbReference type="Pfam" id="PF00004">
    <property type="entry name" value="AAA"/>
    <property type="match status" value="1"/>
</dbReference>
<dbReference type="SMART" id="SM00382">
    <property type="entry name" value="AAA"/>
    <property type="match status" value="1"/>
</dbReference>
<dbReference type="GO" id="GO:0005524">
    <property type="term" value="F:ATP binding"/>
    <property type="evidence" value="ECO:0007669"/>
    <property type="project" value="InterPro"/>
</dbReference>
<protein>
    <submittedName>
        <fullName evidence="3">P-loop containing nucleoside triphosphate hydrolase protein</fullName>
    </submittedName>
</protein>
<accession>A0AAN6MNK1</accession>
<reference evidence="3" key="1">
    <citation type="journal article" date="2023" name="Mol. Phylogenet. Evol.">
        <title>Genome-scale phylogeny and comparative genomics of the fungal order Sordariales.</title>
        <authorList>
            <person name="Hensen N."/>
            <person name="Bonometti L."/>
            <person name="Westerberg I."/>
            <person name="Brannstrom I.O."/>
            <person name="Guillou S."/>
            <person name="Cros-Aarteil S."/>
            <person name="Calhoun S."/>
            <person name="Haridas S."/>
            <person name="Kuo A."/>
            <person name="Mondo S."/>
            <person name="Pangilinan J."/>
            <person name="Riley R."/>
            <person name="LaButti K."/>
            <person name="Andreopoulos B."/>
            <person name="Lipzen A."/>
            <person name="Chen C."/>
            <person name="Yan M."/>
            <person name="Daum C."/>
            <person name="Ng V."/>
            <person name="Clum A."/>
            <person name="Steindorff A."/>
            <person name="Ohm R.A."/>
            <person name="Martin F."/>
            <person name="Silar P."/>
            <person name="Natvig D.O."/>
            <person name="Lalanne C."/>
            <person name="Gautier V."/>
            <person name="Ament-Velasquez S.L."/>
            <person name="Kruys A."/>
            <person name="Hutchinson M.I."/>
            <person name="Powell A.J."/>
            <person name="Barry K."/>
            <person name="Miller A.N."/>
            <person name="Grigoriev I.V."/>
            <person name="Debuchy R."/>
            <person name="Gladieux P."/>
            <person name="Hiltunen Thoren M."/>
            <person name="Johannesson H."/>
        </authorList>
    </citation>
    <scope>NUCLEOTIDE SEQUENCE</scope>
    <source>
        <strain evidence="3">CBS 103.79</strain>
    </source>
</reference>
<dbReference type="InterPro" id="IPR054289">
    <property type="entry name" value="DUF7025"/>
</dbReference>
<dbReference type="Gene3D" id="3.40.50.300">
    <property type="entry name" value="P-loop containing nucleotide triphosphate hydrolases"/>
    <property type="match status" value="1"/>
</dbReference>
<reference evidence="3" key="2">
    <citation type="submission" date="2023-05" db="EMBL/GenBank/DDBJ databases">
        <authorList>
            <consortium name="Lawrence Berkeley National Laboratory"/>
            <person name="Steindorff A."/>
            <person name="Hensen N."/>
            <person name="Bonometti L."/>
            <person name="Westerberg I."/>
            <person name="Brannstrom I.O."/>
            <person name="Guillou S."/>
            <person name="Cros-Aarteil S."/>
            <person name="Calhoun S."/>
            <person name="Haridas S."/>
            <person name="Kuo A."/>
            <person name="Mondo S."/>
            <person name="Pangilinan J."/>
            <person name="Riley R."/>
            <person name="Labutti K."/>
            <person name="Andreopoulos B."/>
            <person name="Lipzen A."/>
            <person name="Chen C."/>
            <person name="Yanf M."/>
            <person name="Daum C."/>
            <person name="Ng V."/>
            <person name="Clum A."/>
            <person name="Ohm R."/>
            <person name="Martin F."/>
            <person name="Silar P."/>
            <person name="Natvig D."/>
            <person name="Lalanne C."/>
            <person name="Gautier V."/>
            <person name="Ament-Velasquez S.L."/>
            <person name="Kruys A."/>
            <person name="Hutchinson M.I."/>
            <person name="Powell A.J."/>
            <person name="Barry K."/>
            <person name="Miller A.N."/>
            <person name="Grigoriev I.V."/>
            <person name="Debuchy R."/>
            <person name="Gladieux P."/>
            <person name="Thoren M.H."/>
            <person name="Johannesson H."/>
        </authorList>
    </citation>
    <scope>NUCLEOTIDE SEQUENCE</scope>
    <source>
        <strain evidence="3">CBS 103.79</strain>
    </source>
</reference>
<feature type="region of interest" description="Disordered" evidence="1">
    <location>
        <begin position="343"/>
        <end position="405"/>
    </location>
</feature>
<proteinExistence type="predicted"/>
<evidence type="ECO:0000313" key="4">
    <source>
        <dbReference type="Proteomes" id="UP001303889"/>
    </source>
</evidence>
<dbReference type="PANTHER" id="PTHR46411:SF3">
    <property type="entry name" value="AAA+ ATPASE DOMAIN-CONTAINING PROTEIN"/>
    <property type="match status" value="1"/>
</dbReference>
<dbReference type="GO" id="GO:0016887">
    <property type="term" value="F:ATP hydrolysis activity"/>
    <property type="evidence" value="ECO:0007669"/>
    <property type="project" value="InterPro"/>
</dbReference>
<dbReference type="InterPro" id="IPR003593">
    <property type="entry name" value="AAA+_ATPase"/>
</dbReference>
<evidence type="ECO:0000259" key="2">
    <source>
        <dbReference type="SMART" id="SM00382"/>
    </source>
</evidence>
<keyword evidence="3" id="KW-0378">Hydrolase</keyword>
<feature type="domain" description="AAA+ ATPase" evidence="2">
    <location>
        <begin position="488"/>
        <end position="615"/>
    </location>
</feature>
<dbReference type="AlphaFoldDB" id="A0AAN6MNK1"/>
<comment type="caution">
    <text evidence="3">The sequence shown here is derived from an EMBL/GenBank/DDBJ whole genome shotgun (WGS) entry which is preliminary data.</text>
</comment>
<dbReference type="CDD" id="cd19481">
    <property type="entry name" value="RecA-like_protease"/>
    <property type="match status" value="1"/>
</dbReference>
<name>A0AAN6MNK1_9PEZI</name>
<dbReference type="PANTHER" id="PTHR46411">
    <property type="entry name" value="FAMILY ATPASE, PUTATIVE-RELATED"/>
    <property type="match status" value="1"/>
</dbReference>